<keyword evidence="2" id="KW-1185">Reference proteome</keyword>
<gene>
    <name evidence="1" type="ORF">E2C01_064879</name>
</gene>
<dbReference type="Proteomes" id="UP000324222">
    <property type="component" value="Unassembled WGS sequence"/>
</dbReference>
<proteinExistence type="predicted"/>
<evidence type="ECO:0000313" key="2">
    <source>
        <dbReference type="Proteomes" id="UP000324222"/>
    </source>
</evidence>
<organism evidence="1 2">
    <name type="scientific">Portunus trituberculatus</name>
    <name type="common">Swimming crab</name>
    <name type="synonym">Neptunus trituberculatus</name>
    <dbReference type="NCBI Taxonomy" id="210409"/>
    <lineage>
        <taxon>Eukaryota</taxon>
        <taxon>Metazoa</taxon>
        <taxon>Ecdysozoa</taxon>
        <taxon>Arthropoda</taxon>
        <taxon>Crustacea</taxon>
        <taxon>Multicrustacea</taxon>
        <taxon>Malacostraca</taxon>
        <taxon>Eumalacostraca</taxon>
        <taxon>Eucarida</taxon>
        <taxon>Decapoda</taxon>
        <taxon>Pleocyemata</taxon>
        <taxon>Brachyura</taxon>
        <taxon>Eubrachyura</taxon>
        <taxon>Portunoidea</taxon>
        <taxon>Portunidae</taxon>
        <taxon>Portuninae</taxon>
        <taxon>Portunus</taxon>
    </lineage>
</organism>
<comment type="caution">
    <text evidence="1">The sequence shown here is derived from an EMBL/GenBank/DDBJ whole genome shotgun (WGS) entry which is preliminary data.</text>
</comment>
<sequence length="77" mass="8424">MDELARACQMSSKTNCLKGCLSLSLKKTLQLNKASPVLLPASSSWTNSAHTCQMSSKMNRLKGCLSLSLKKTLQLKH</sequence>
<evidence type="ECO:0000313" key="1">
    <source>
        <dbReference type="EMBL" id="MPC70625.1"/>
    </source>
</evidence>
<dbReference type="EMBL" id="VSRR010031463">
    <property type="protein sequence ID" value="MPC70625.1"/>
    <property type="molecule type" value="Genomic_DNA"/>
</dbReference>
<protein>
    <submittedName>
        <fullName evidence="1">Uncharacterized protein</fullName>
    </submittedName>
</protein>
<dbReference type="AlphaFoldDB" id="A0A5B7HM09"/>
<accession>A0A5B7HM09</accession>
<name>A0A5B7HM09_PORTR</name>
<reference evidence="1 2" key="1">
    <citation type="submission" date="2019-05" db="EMBL/GenBank/DDBJ databases">
        <title>Another draft genome of Portunus trituberculatus and its Hox gene families provides insights of decapod evolution.</title>
        <authorList>
            <person name="Jeong J.-H."/>
            <person name="Song I."/>
            <person name="Kim S."/>
            <person name="Choi T."/>
            <person name="Kim D."/>
            <person name="Ryu S."/>
            <person name="Kim W."/>
        </authorList>
    </citation>
    <scope>NUCLEOTIDE SEQUENCE [LARGE SCALE GENOMIC DNA]</scope>
    <source>
        <tissue evidence="1">Muscle</tissue>
    </source>
</reference>